<keyword evidence="5" id="KW-1185">Reference proteome</keyword>
<gene>
    <name evidence="4" type="ORF">SAMN04488090_3868</name>
</gene>
<dbReference type="PANTHER" id="PTHR43080:SF2">
    <property type="entry name" value="CBS DOMAIN-CONTAINING PROTEIN"/>
    <property type="match status" value="1"/>
</dbReference>
<evidence type="ECO:0000313" key="4">
    <source>
        <dbReference type="EMBL" id="SDM60790.1"/>
    </source>
</evidence>
<evidence type="ECO:0000313" key="5">
    <source>
        <dbReference type="Proteomes" id="UP000198901"/>
    </source>
</evidence>
<accession>A0A1G9ULI1</accession>
<feature type="domain" description="CBS" evidence="3">
    <location>
        <begin position="9"/>
        <end position="69"/>
    </location>
</feature>
<dbReference type="InterPro" id="IPR000644">
    <property type="entry name" value="CBS_dom"/>
</dbReference>
<dbReference type="Pfam" id="PF00571">
    <property type="entry name" value="CBS"/>
    <property type="match status" value="2"/>
</dbReference>
<evidence type="ECO:0000256" key="2">
    <source>
        <dbReference type="PROSITE-ProRule" id="PRU00703"/>
    </source>
</evidence>
<dbReference type="STRING" id="563176.SAMN04488090_3868"/>
<protein>
    <submittedName>
        <fullName evidence="4">CBS domain-containing protein</fullName>
    </submittedName>
</protein>
<sequence length="144" mass="16055">MNKVSNLIYRKGNTVHTVDASASVYRALEMMVSKNVGALVVYHENEFVGILTERDYARKVILKGRHSDETAIAEIMDSRPATVSFDDSIEHCMALMSDKHIRYLPVLADGHVVGLVSMGDLVRFIIDDQKSTIQQLQNFISGSV</sequence>
<dbReference type="SMART" id="SM00116">
    <property type="entry name" value="CBS"/>
    <property type="match status" value="2"/>
</dbReference>
<dbReference type="InterPro" id="IPR046342">
    <property type="entry name" value="CBS_dom_sf"/>
</dbReference>
<proteinExistence type="predicted"/>
<dbReference type="OrthoDB" id="9802114at2"/>
<reference evidence="4 5" key="1">
    <citation type="submission" date="2016-10" db="EMBL/GenBank/DDBJ databases">
        <authorList>
            <person name="de Groot N.N."/>
        </authorList>
    </citation>
    <scope>NUCLEOTIDE SEQUENCE [LARGE SCALE GENOMIC DNA]</scope>
    <source>
        <strain evidence="4 5">DSM 21668</strain>
    </source>
</reference>
<dbReference type="EMBL" id="FNGS01000007">
    <property type="protein sequence ID" value="SDM60790.1"/>
    <property type="molecule type" value="Genomic_DNA"/>
</dbReference>
<dbReference type="InterPro" id="IPR051257">
    <property type="entry name" value="Diverse_CBS-Domain"/>
</dbReference>
<keyword evidence="1 2" id="KW-0129">CBS domain</keyword>
<dbReference type="PROSITE" id="PS51371">
    <property type="entry name" value="CBS"/>
    <property type="match status" value="2"/>
</dbReference>
<evidence type="ECO:0000256" key="1">
    <source>
        <dbReference type="ARBA" id="ARBA00023122"/>
    </source>
</evidence>
<organism evidence="4 5">
    <name type="scientific">Siphonobacter aquaeclarae</name>
    <dbReference type="NCBI Taxonomy" id="563176"/>
    <lineage>
        <taxon>Bacteria</taxon>
        <taxon>Pseudomonadati</taxon>
        <taxon>Bacteroidota</taxon>
        <taxon>Cytophagia</taxon>
        <taxon>Cytophagales</taxon>
        <taxon>Cytophagaceae</taxon>
        <taxon>Siphonobacter</taxon>
    </lineage>
</organism>
<dbReference type="Gene3D" id="3.10.580.10">
    <property type="entry name" value="CBS-domain"/>
    <property type="match status" value="1"/>
</dbReference>
<name>A0A1G9ULI1_9BACT</name>
<dbReference type="Proteomes" id="UP000198901">
    <property type="component" value="Unassembled WGS sequence"/>
</dbReference>
<dbReference type="AlphaFoldDB" id="A0A1G9ULI1"/>
<dbReference type="PANTHER" id="PTHR43080">
    <property type="entry name" value="CBS DOMAIN-CONTAINING PROTEIN CBSX3, MITOCHONDRIAL"/>
    <property type="match status" value="1"/>
</dbReference>
<dbReference type="InterPro" id="IPR044725">
    <property type="entry name" value="CBSX3_CBS_dom"/>
</dbReference>
<evidence type="ECO:0000259" key="3">
    <source>
        <dbReference type="PROSITE" id="PS51371"/>
    </source>
</evidence>
<dbReference type="CDD" id="cd04623">
    <property type="entry name" value="CBS_pair_bac_euk"/>
    <property type="match status" value="1"/>
</dbReference>
<dbReference type="SUPFAM" id="SSF54631">
    <property type="entry name" value="CBS-domain pair"/>
    <property type="match status" value="1"/>
</dbReference>
<dbReference type="RefSeq" id="WP_093206001.1">
    <property type="nucleotide sequence ID" value="NZ_FNGS01000007.1"/>
</dbReference>
<feature type="domain" description="CBS" evidence="3">
    <location>
        <begin position="76"/>
        <end position="131"/>
    </location>
</feature>